<accession>A0ABY4SKC6</accession>
<keyword evidence="1" id="KW-1133">Transmembrane helix</keyword>
<reference evidence="2" key="1">
    <citation type="submission" date="2022-05" db="EMBL/GenBank/DDBJ databases">
        <title>Brevundimonas albigilva TT17 genome sequence.</title>
        <authorList>
            <person name="Lee K."/>
            <person name="Son H."/>
        </authorList>
    </citation>
    <scope>NUCLEOTIDE SEQUENCE</scope>
    <source>
        <strain evidence="2">TT17</strain>
    </source>
</reference>
<proteinExistence type="predicted"/>
<dbReference type="InterPro" id="IPR018666">
    <property type="entry name" value="DUF2125"/>
</dbReference>
<dbReference type="EMBL" id="CP097649">
    <property type="protein sequence ID" value="URI14698.1"/>
    <property type="molecule type" value="Genomic_DNA"/>
</dbReference>
<evidence type="ECO:0000313" key="2">
    <source>
        <dbReference type="EMBL" id="URI14698.1"/>
    </source>
</evidence>
<gene>
    <name evidence="2" type="ORF">M8231_12885</name>
</gene>
<organism evidence="2 3">
    <name type="scientific">Brevundimonas albigilva</name>
    <dbReference type="NCBI Taxonomy" id="1312364"/>
    <lineage>
        <taxon>Bacteria</taxon>
        <taxon>Pseudomonadati</taxon>
        <taxon>Pseudomonadota</taxon>
        <taxon>Alphaproteobacteria</taxon>
        <taxon>Caulobacterales</taxon>
        <taxon>Caulobacteraceae</taxon>
        <taxon>Brevundimonas</taxon>
    </lineage>
</organism>
<evidence type="ECO:0000313" key="3">
    <source>
        <dbReference type="Proteomes" id="UP001055429"/>
    </source>
</evidence>
<keyword evidence="3" id="KW-1185">Reference proteome</keyword>
<sequence>MTDRSSAPRHSRWGLYAPFVIVLGLLAAWTVWWFILAHQVEGRLEQQAERLRRQGWDVRYADASVTGWPFRARVAARHVSLAAPSGHAVALPELVAEANAYQPTKWVLVAPDGLTLDRAGKGKVAVRGDAVRMSVSGLDHRWPDLALELVNPVFTAHPDSEPFPVARAARFEFYARPHVVGDQATTDDLDVMARLLDARGRPDGAVEGFAQQGQLTVEIEAVIGRASTLSGGDPAGVFAAWTRSGGTFRNVRGELKAGDSEATLSSDLLRADADGRLVGSVDFQARRPGPAIAGLAGSQAGPVDQAGAAGAAATTGAASAGSPDDLPLTLVFRDGRAWLGPFPIAPAPKLF</sequence>
<keyword evidence="1" id="KW-0472">Membrane</keyword>
<keyword evidence="1" id="KW-0812">Transmembrane</keyword>
<feature type="transmembrane region" description="Helical" evidence="1">
    <location>
        <begin position="15"/>
        <end position="36"/>
    </location>
</feature>
<evidence type="ECO:0000256" key="1">
    <source>
        <dbReference type="SAM" id="Phobius"/>
    </source>
</evidence>
<dbReference type="RefSeq" id="WP_249749605.1">
    <property type="nucleotide sequence ID" value="NZ_CP097298.1"/>
</dbReference>
<dbReference type="Proteomes" id="UP001055429">
    <property type="component" value="Chromosome"/>
</dbReference>
<protein>
    <submittedName>
        <fullName evidence="2">DUF2125 domain-containing protein</fullName>
    </submittedName>
</protein>
<dbReference type="Pfam" id="PF09898">
    <property type="entry name" value="DUF2125"/>
    <property type="match status" value="1"/>
</dbReference>
<name>A0ABY4SKC6_9CAUL</name>